<gene>
    <name evidence="9" type="primary">LOC115210623</name>
</gene>
<dbReference type="GO" id="GO:0000958">
    <property type="term" value="P:mitochondrial mRNA catabolic process"/>
    <property type="evidence" value="ECO:0007669"/>
    <property type="project" value="TreeGrafter"/>
</dbReference>
<dbReference type="PANTHER" id="PTHR11252:SF0">
    <property type="entry name" value="POLYRIBONUCLEOTIDE NUCLEOTIDYLTRANSFERASE 1, MITOCHONDRIAL"/>
    <property type="match status" value="1"/>
</dbReference>
<dbReference type="SUPFAM" id="SSF54211">
    <property type="entry name" value="Ribosomal protein S5 domain 2-like"/>
    <property type="match status" value="2"/>
</dbReference>
<dbReference type="Pfam" id="PF00013">
    <property type="entry name" value="KH_1"/>
    <property type="match status" value="1"/>
</dbReference>
<evidence type="ECO:0000313" key="8">
    <source>
        <dbReference type="Proteomes" id="UP000515154"/>
    </source>
</evidence>
<dbReference type="InterPro" id="IPR012340">
    <property type="entry name" value="NA-bd_OB-fold"/>
</dbReference>
<dbReference type="Pfam" id="PF01138">
    <property type="entry name" value="RNase_PH"/>
    <property type="match status" value="2"/>
</dbReference>
<dbReference type="Proteomes" id="UP000515154">
    <property type="component" value="Linkage group LG4"/>
</dbReference>
<dbReference type="InterPro" id="IPR004088">
    <property type="entry name" value="KH_dom_type_1"/>
</dbReference>
<dbReference type="InterPro" id="IPR012162">
    <property type="entry name" value="PNPase"/>
</dbReference>
<comment type="similarity">
    <text evidence="1">Belongs to the polyribonucleotide nucleotidyltransferase family.</text>
</comment>
<dbReference type="FunFam" id="3.30.230.70:FF:000032">
    <property type="entry name" value="Polyribonucleotide nucleotidyltransferase 1"/>
    <property type="match status" value="1"/>
</dbReference>
<dbReference type="FunFam" id="2.40.50.140:FF:000113">
    <property type="entry name" value="polyribonucleotide nucleotidyltransferase 1, mitochondrial"/>
    <property type="match status" value="1"/>
</dbReference>
<dbReference type="GO" id="GO:0000965">
    <property type="term" value="P:mitochondrial RNA 3'-end processing"/>
    <property type="evidence" value="ECO:0007669"/>
    <property type="project" value="TreeGrafter"/>
</dbReference>
<dbReference type="PROSITE" id="PS50084">
    <property type="entry name" value="KH_TYPE_1"/>
    <property type="match status" value="1"/>
</dbReference>
<feature type="domain" description="S1 motif" evidence="7">
    <location>
        <begin position="685"/>
        <end position="756"/>
    </location>
</feature>
<accession>A0A6P7SAM1</accession>
<dbReference type="GO" id="GO:0003723">
    <property type="term" value="F:RNA binding"/>
    <property type="evidence" value="ECO:0007669"/>
    <property type="project" value="UniProtKB-UniRule"/>
</dbReference>
<dbReference type="PIRSF" id="PIRSF005499">
    <property type="entry name" value="PNPase"/>
    <property type="match status" value="1"/>
</dbReference>
<dbReference type="Gene3D" id="2.40.50.140">
    <property type="entry name" value="Nucleic acid-binding proteins"/>
    <property type="match status" value="1"/>
</dbReference>
<dbReference type="FunFam" id="3.30.230.70:FF:000008">
    <property type="entry name" value="polyribonucleotide nucleotidyltransferase 1, mitochondrial"/>
    <property type="match status" value="1"/>
</dbReference>
<dbReference type="CDD" id="cd11363">
    <property type="entry name" value="RNase_PH_PNPase_1"/>
    <property type="match status" value="1"/>
</dbReference>
<dbReference type="GO" id="GO:0000175">
    <property type="term" value="F:3'-5'-RNA exonuclease activity"/>
    <property type="evidence" value="ECO:0007669"/>
    <property type="project" value="TreeGrafter"/>
</dbReference>
<dbReference type="InterPro" id="IPR003029">
    <property type="entry name" value="S1_domain"/>
</dbReference>
<dbReference type="InterPro" id="IPR001247">
    <property type="entry name" value="ExoRNase_PH_dom1"/>
</dbReference>
<keyword evidence="4" id="KW-0548">Nucleotidyltransferase</keyword>
<evidence type="ECO:0000256" key="2">
    <source>
        <dbReference type="ARBA" id="ARBA00012416"/>
    </source>
</evidence>
<dbReference type="InterPro" id="IPR036612">
    <property type="entry name" value="KH_dom_type_1_sf"/>
</dbReference>
<keyword evidence="3" id="KW-0808">Transferase</keyword>
<evidence type="ECO:0000256" key="6">
    <source>
        <dbReference type="PROSITE-ProRule" id="PRU00117"/>
    </source>
</evidence>
<evidence type="ECO:0000256" key="1">
    <source>
        <dbReference type="ARBA" id="ARBA00007404"/>
    </source>
</evidence>
<dbReference type="NCBIfam" id="NF008805">
    <property type="entry name" value="PRK11824.1"/>
    <property type="match status" value="1"/>
</dbReference>
<protein>
    <recommendedName>
        <fullName evidence="2">polyribonucleotide nucleotidyltransferase</fullName>
        <ecNumber evidence="2">2.7.7.8</ecNumber>
    </recommendedName>
</protein>
<dbReference type="EC" id="2.7.7.8" evidence="2"/>
<keyword evidence="8" id="KW-1185">Reference proteome</keyword>
<dbReference type="Gene3D" id="3.30.230.70">
    <property type="entry name" value="GHMP Kinase, N-terminal domain"/>
    <property type="match status" value="2"/>
</dbReference>
<dbReference type="Pfam" id="PF03726">
    <property type="entry name" value="PNPase"/>
    <property type="match status" value="1"/>
</dbReference>
<sequence>MAVSVRQARVAFARFYKHRRAEVSGSFLIKSFPHHCRCSSNSSTTAWQKRSKHGEIDVDIGMRKLKITTGKYARFADGAAVVEFGGTAVLVTAVCSEKLSSSGFMPLTVDFRQKAAAAGRIPTNYLRREIGSTQHEILTSRMIDRSLRPLFPQGFCNETQLMCNLLSVDGDNNPDVLSINAASAALSLSSIPWNGPVGAVRVGLVNDEVIINPTRRQISESTLNLIVACIDQYKVVMLESSSDNILQQDLMRAIKRGVKETQLIIQAIKDLQKHHGCEKRQFTPPSVLEEDILEAIKSLSNLRIKEVFQDSSHDKISRDEAISVIRSDVLEKVKETYPDTEQGALVQSFGAICKEVFRNQILDTNTRCDGRGLTDVRDIRCQVNLFKPLHGSALFQRGQTQVFCTVAFDSLESAMKLDPASDIKDKNFMLHYEFPPYATNDTGRLSSIGRREIGHGDLAEKGLQAIIPEEYPFTIRLTSEVLESNGSSSMASICGGSLALMDAGVPIKEAVAGVAMGLVTRINEAKSNVIEDYRIMTDILGIEDYMGDMDFKLAGTKKGITALQADIKVSGLPLQIIAEAVQQAFIARQHILKIMDSTLSKPRENGRNNRPVTEKLEVPIANRNKFLGIGGYNLKKLRHVTGVTITPIDETTFQIFAPNQSAFEEAQEMIDNYLKEERVPELEFGAIYNVKIVEVRENGLMLQFNPKMQPAFLHVSQLDQRKVNHPSALGMEVGQEIAVKYFGRDPATGQIRLSRKVLYSPATSVIKNLGSKP</sequence>
<dbReference type="Pfam" id="PF03725">
    <property type="entry name" value="RNase_PH_C"/>
    <property type="match status" value="1"/>
</dbReference>
<evidence type="ECO:0000313" key="9">
    <source>
        <dbReference type="RefSeq" id="XP_029635086.2"/>
    </source>
</evidence>
<evidence type="ECO:0000259" key="7">
    <source>
        <dbReference type="PROSITE" id="PS50126"/>
    </source>
</evidence>
<organism evidence="8 9">
    <name type="scientific">Octopus sinensis</name>
    <name type="common">East Asian common octopus</name>
    <dbReference type="NCBI Taxonomy" id="2607531"/>
    <lineage>
        <taxon>Eukaryota</taxon>
        <taxon>Metazoa</taxon>
        <taxon>Spiralia</taxon>
        <taxon>Lophotrochozoa</taxon>
        <taxon>Mollusca</taxon>
        <taxon>Cephalopoda</taxon>
        <taxon>Coleoidea</taxon>
        <taxon>Octopodiformes</taxon>
        <taxon>Octopoda</taxon>
        <taxon>Incirrata</taxon>
        <taxon>Octopodidae</taxon>
        <taxon>Octopus</taxon>
    </lineage>
</organism>
<dbReference type="InterPro" id="IPR036345">
    <property type="entry name" value="ExoRNase_PH_dom2_sf"/>
</dbReference>
<dbReference type="GO" id="GO:0005739">
    <property type="term" value="C:mitochondrion"/>
    <property type="evidence" value="ECO:0007669"/>
    <property type="project" value="TreeGrafter"/>
</dbReference>
<name>A0A6P7SAM1_9MOLL</name>
<dbReference type="KEGG" id="osn:115210623"/>
<dbReference type="InterPro" id="IPR015847">
    <property type="entry name" value="ExoRNase_PH_dom2"/>
</dbReference>
<dbReference type="CDD" id="cd11364">
    <property type="entry name" value="RNase_PH_PNPase_2"/>
    <property type="match status" value="1"/>
</dbReference>
<dbReference type="RefSeq" id="XP_029635086.2">
    <property type="nucleotide sequence ID" value="XM_029779226.2"/>
</dbReference>
<evidence type="ECO:0000256" key="4">
    <source>
        <dbReference type="ARBA" id="ARBA00022695"/>
    </source>
</evidence>
<dbReference type="InterPro" id="IPR036456">
    <property type="entry name" value="PNPase_PH_RNA-bd_sf"/>
</dbReference>
<proteinExistence type="inferred from homology"/>
<dbReference type="PROSITE" id="PS50126">
    <property type="entry name" value="S1"/>
    <property type="match status" value="1"/>
</dbReference>
<dbReference type="FunFam" id="3.30.1370.10:FF:000001">
    <property type="entry name" value="Polyribonucleotide nucleotidyltransferase"/>
    <property type="match status" value="1"/>
</dbReference>
<dbReference type="NCBIfam" id="TIGR03591">
    <property type="entry name" value="polynuc_phos"/>
    <property type="match status" value="1"/>
</dbReference>
<dbReference type="AlphaFoldDB" id="A0A6P7SAM1"/>
<dbReference type="CDD" id="cd09033">
    <property type="entry name" value="KH-I_PNPT1"/>
    <property type="match status" value="1"/>
</dbReference>
<dbReference type="GO" id="GO:0004654">
    <property type="term" value="F:polyribonucleotide nucleotidyltransferase activity"/>
    <property type="evidence" value="ECO:0007669"/>
    <property type="project" value="UniProtKB-EC"/>
</dbReference>
<dbReference type="SUPFAM" id="SSF55666">
    <property type="entry name" value="Ribonuclease PH domain 2-like"/>
    <property type="match status" value="2"/>
</dbReference>
<evidence type="ECO:0000256" key="5">
    <source>
        <dbReference type="ARBA" id="ARBA00022884"/>
    </source>
</evidence>
<dbReference type="GO" id="GO:0005829">
    <property type="term" value="C:cytosol"/>
    <property type="evidence" value="ECO:0007669"/>
    <property type="project" value="TreeGrafter"/>
</dbReference>
<dbReference type="InterPro" id="IPR020568">
    <property type="entry name" value="Ribosomal_Su5_D2-typ_SF"/>
</dbReference>
<dbReference type="PANTHER" id="PTHR11252">
    <property type="entry name" value="POLYRIBONUCLEOTIDE NUCLEOTIDYLTRANSFERASE"/>
    <property type="match status" value="1"/>
</dbReference>
<evidence type="ECO:0000256" key="3">
    <source>
        <dbReference type="ARBA" id="ARBA00022679"/>
    </source>
</evidence>
<dbReference type="InterPro" id="IPR027408">
    <property type="entry name" value="PNPase/RNase_PH_dom_sf"/>
</dbReference>
<keyword evidence="5 6" id="KW-0694">RNA-binding</keyword>
<dbReference type="SUPFAM" id="SSF54791">
    <property type="entry name" value="Eukaryotic type KH-domain (KH-domain type I)"/>
    <property type="match status" value="1"/>
</dbReference>
<dbReference type="SUPFAM" id="SSF46915">
    <property type="entry name" value="Polynucleotide phosphorylase/guanosine pentaphosphate synthase (PNPase/GPSI), domain 3"/>
    <property type="match status" value="1"/>
</dbReference>
<dbReference type="SUPFAM" id="SSF50249">
    <property type="entry name" value="Nucleic acid-binding proteins"/>
    <property type="match status" value="1"/>
</dbReference>
<reference evidence="9" key="1">
    <citation type="submission" date="2025-08" db="UniProtKB">
        <authorList>
            <consortium name="RefSeq"/>
        </authorList>
    </citation>
    <scope>IDENTIFICATION</scope>
</reference>
<dbReference type="Gene3D" id="3.30.1370.10">
    <property type="entry name" value="K Homology domain, type 1"/>
    <property type="match status" value="1"/>
</dbReference>
<dbReference type="InterPro" id="IPR015848">
    <property type="entry name" value="PNPase_PH_RNA-bd_bac/org-type"/>
</dbReference>